<keyword evidence="3" id="KW-1185">Reference proteome</keyword>
<dbReference type="Gene3D" id="2.30.130.10">
    <property type="entry name" value="PUA domain"/>
    <property type="match status" value="1"/>
</dbReference>
<dbReference type="OrthoDB" id="7576at2157"/>
<protein>
    <submittedName>
        <fullName evidence="2">Pseudouridine synthase</fullName>
    </submittedName>
</protein>
<dbReference type="InterPro" id="IPR004521">
    <property type="entry name" value="Uncharacterised_CHP00451"/>
</dbReference>
<dbReference type="NCBIfam" id="TIGR00451">
    <property type="entry name" value="unchar_dom_2"/>
    <property type="match status" value="1"/>
</dbReference>
<dbReference type="Pfam" id="PF14810">
    <property type="entry name" value="TGT_C2"/>
    <property type="match status" value="1"/>
</dbReference>
<sequence length="159" mass="16959">MSDAADVADLRVVADYQFGAGAGAALFPETGDFELRRTKSGRPRQVYDGDDRVVSYGIDGRFRLGVAGGRRLTDALDAPLSRVVVGDESEPFVRDGKNVFAKFVQEVGEEIRQGDEVAVVHEEGGVLAVGRAELPAKAMLDFESGMAVKVRNGAGEADQ</sequence>
<accession>A0A0W1R909</accession>
<dbReference type="Gene3D" id="3.10.450.90">
    <property type="entry name" value="ArcTGT, C2 domain"/>
    <property type="match status" value="1"/>
</dbReference>
<proteinExistence type="predicted"/>
<reference evidence="2 3" key="1">
    <citation type="submission" date="2015-12" db="EMBL/GenBank/DDBJ databases">
        <title>Haloprofundus marisrubri gen. nov., sp. nov., an extremely halophilic archaeon isolated from the Discovery deep brine-seawater interface in the Red Sea.</title>
        <authorList>
            <person name="Zhang G."/>
            <person name="Stingl U."/>
            <person name="Rashid M."/>
        </authorList>
    </citation>
    <scope>NUCLEOTIDE SEQUENCE [LARGE SCALE GENOMIC DNA]</scope>
    <source>
        <strain evidence="2 3">SB9</strain>
    </source>
</reference>
<dbReference type="Pfam" id="PF01472">
    <property type="entry name" value="PUA"/>
    <property type="match status" value="1"/>
</dbReference>
<dbReference type="CDD" id="cd21149">
    <property type="entry name" value="PUA_archaeosine_TGT"/>
    <property type="match status" value="1"/>
</dbReference>
<dbReference type="Proteomes" id="UP000054387">
    <property type="component" value="Unassembled WGS sequence"/>
</dbReference>
<dbReference type="SMART" id="SM00359">
    <property type="entry name" value="PUA"/>
    <property type="match status" value="1"/>
</dbReference>
<dbReference type="SUPFAM" id="SSF88802">
    <property type="entry name" value="Pre-PUA domain"/>
    <property type="match status" value="1"/>
</dbReference>
<dbReference type="InterPro" id="IPR002478">
    <property type="entry name" value="PUA"/>
</dbReference>
<evidence type="ECO:0000313" key="2">
    <source>
        <dbReference type="EMBL" id="KTG09889.1"/>
    </source>
</evidence>
<dbReference type="EMBL" id="LOPU01000018">
    <property type="protein sequence ID" value="KTG09889.1"/>
    <property type="molecule type" value="Genomic_DNA"/>
</dbReference>
<dbReference type="SUPFAM" id="SSF88697">
    <property type="entry name" value="PUA domain-like"/>
    <property type="match status" value="1"/>
</dbReference>
<dbReference type="AlphaFoldDB" id="A0A0W1R909"/>
<dbReference type="InterPro" id="IPR038250">
    <property type="entry name" value="TGT_C2_sf"/>
</dbReference>
<dbReference type="InterPro" id="IPR036974">
    <property type="entry name" value="PUA_sf"/>
</dbReference>
<dbReference type="GO" id="GO:0003723">
    <property type="term" value="F:RNA binding"/>
    <property type="evidence" value="ECO:0007669"/>
    <property type="project" value="InterPro"/>
</dbReference>
<comment type="caution">
    <text evidence="2">The sequence shown here is derived from an EMBL/GenBank/DDBJ whole genome shotgun (WGS) entry which is preliminary data.</text>
</comment>
<dbReference type="PROSITE" id="PS50890">
    <property type="entry name" value="PUA"/>
    <property type="match status" value="1"/>
</dbReference>
<feature type="domain" description="PUA" evidence="1">
    <location>
        <begin position="81"/>
        <end position="155"/>
    </location>
</feature>
<evidence type="ECO:0000313" key="3">
    <source>
        <dbReference type="Proteomes" id="UP000054387"/>
    </source>
</evidence>
<gene>
    <name evidence="2" type="ORF">AUR64_09695</name>
</gene>
<dbReference type="STRING" id="1514971.AUR64_09695"/>
<dbReference type="RefSeq" id="WP_058581243.1">
    <property type="nucleotide sequence ID" value="NZ_LOPU01000018.1"/>
</dbReference>
<evidence type="ECO:0000259" key="1">
    <source>
        <dbReference type="SMART" id="SM00359"/>
    </source>
</evidence>
<dbReference type="InterPro" id="IPR015947">
    <property type="entry name" value="PUA-like_sf"/>
</dbReference>
<organism evidence="2 3">
    <name type="scientific">Haloprofundus marisrubri</name>
    <dbReference type="NCBI Taxonomy" id="1514971"/>
    <lineage>
        <taxon>Archaea</taxon>
        <taxon>Methanobacteriati</taxon>
        <taxon>Methanobacteriota</taxon>
        <taxon>Stenosarchaea group</taxon>
        <taxon>Halobacteria</taxon>
        <taxon>Halobacteriales</taxon>
        <taxon>Haloferacaceae</taxon>
        <taxon>Haloprofundus</taxon>
    </lineage>
</organism>
<dbReference type="InterPro" id="IPR029402">
    <property type="entry name" value="TGT_C2"/>
</dbReference>
<name>A0A0W1R909_9EURY</name>